<dbReference type="VEuPathDB" id="FungiDB:Z518_08544"/>
<evidence type="ECO:0000313" key="2">
    <source>
        <dbReference type="Proteomes" id="UP000053617"/>
    </source>
</evidence>
<organism evidence="1 2">
    <name type="scientific">Rhinocladiella mackenziei CBS 650.93</name>
    <dbReference type="NCBI Taxonomy" id="1442369"/>
    <lineage>
        <taxon>Eukaryota</taxon>
        <taxon>Fungi</taxon>
        <taxon>Dikarya</taxon>
        <taxon>Ascomycota</taxon>
        <taxon>Pezizomycotina</taxon>
        <taxon>Eurotiomycetes</taxon>
        <taxon>Chaetothyriomycetidae</taxon>
        <taxon>Chaetothyriales</taxon>
        <taxon>Herpotrichiellaceae</taxon>
        <taxon>Rhinocladiella</taxon>
    </lineage>
</organism>
<dbReference type="Proteomes" id="UP000053617">
    <property type="component" value="Unassembled WGS sequence"/>
</dbReference>
<dbReference type="RefSeq" id="XP_013269739.1">
    <property type="nucleotide sequence ID" value="XM_013414285.1"/>
</dbReference>
<sequence length="108" mass="11873">MGSLQICSFSIIFITPTNIQCSRAAGPAVPDRRSATETGQPARITRSLRSPVTVVTPVRNGWIGEKQKRMARQINAEVEQSAEARQGRQYDVRVISISGDQTASRDPF</sequence>
<accession>A0A0D2GWK4</accession>
<dbReference type="HOGENOM" id="CLU_2198444_0_0_1"/>
<keyword evidence="2" id="KW-1185">Reference proteome</keyword>
<name>A0A0D2GWK4_9EURO</name>
<proteinExistence type="predicted"/>
<dbReference type="AlphaFoldDB" id="A0A0D2GWK4"/>
<dbReference type="EMBL" id="KN847480">
    <property type="protein sequence ID" value="KIX02603.1"/>
    <property type="molecule type" value="Genomic_DNA"/>
</dbReference>
<evidence type="ECO:0000313" key="1">
    <source>
        <dbReference type="EMBL" id="KIX02603.1"/>
    </source>
</evidence>
<protein>
    <submittedName>
        <fullName evidence="1">Uncharacterized protein</fullName>
    </submittedName>
</protein>
<gene>
    <name evidence="1" type="ORF">Z518_08544</name>
</gene>
<dbReference type="GeneID" id="25296615"/>
<reference evidence="1 2" key="1">
    <citation type="submission" date="2015-01" db="EMBL/GenBank/DDBJ databases">
        <title>The Genome Sequence of Rhinocladiella mackenzie CBS 650.93.</title>
        <authorList>
            <consortium name="The Broad Institute Genomics Platform"/>
            <person name="Cuomo C."/>
            <person name="de Hoog S."/>
            <person name="Gorbushina A."/>
            <person name="Stielow B."/>
            <person name="Teixiera M."/>
            <person name="Abouelleil A."/>
            <person name="Chapman S.B."/>
            <person name="Priest M."/>
            <person name="Young S.K."/>
            <person name="Wortman J."/>
            <person name="Nusbaum C."/>
            <person name="Birren B."/>
        </authorList>
    </citation>
    <scope>NUCLEOTIDE SEQUENCE [LARGE SCALE GENOMIC DNA]</scope>
    <source>
        <strain evidence="1 2">CBS 650.93</strain>
    </source>
</reference>